<keyword evidence="2 9" id="KW-0813">Transport</keyword>
<name>A0A9X1FUS9_9RHOB</name>
<dbReference type="RefSeq" id="WP_219501319.1">
    <property type="nucleotide sequence ID" value="NZ_JAHXDN010000002.1"/>
</dbReference>
<dbReference type="InterPro" id="IPR007387">
    <property type="entry name" value="TRAP_DctQ"/>
</dbReference>
<dbReference type="InterPro" id="IPR055348">
    <property type="entry name" value="DctQ"/>
</dbReference>
<dbReference type="Pfam" id="PF04290">
    <property type="entry name" value="DctQ"/>
    <property type="match status" value="1"/>
</dbReference>
<dbReference type="PANTHER" id="PTHR35011:SF2">
    <property type="entry name" value="2,3-DIKETO-L-GULONATE TRAP TRANSPORTER SMALL PERMEASE PROTEIN YIAM"/>
    <property type="match status" value="1"/>
</dbReference>
<comment type="similarity">
    <text evidence="8 9">Belongs to the TRAP transporter small permease family.</text>
</comment>
<keyword evidence="12" id="KW-1185">Reference proteome</keyword>
<keyword evidence="3" id="KW-1003">Cell membrane</keyword>
<evidence type="ECO:0000256" key="2">
    <source>
        <dbReference type="ARBA" id="ARBA00022448"/>
    </source>
</evidence>
<evidence type="ECO:0000259" key="10">
    <source>
        <dbReference type="Pfam" id="PF04290"/>
    </source>
</evidence>
<keyword evidence="7 9" id="KW-0472">Membrane</keyword>
<evidence type="ECO:0000256" key="6">
    <source>
        <dbReference type="ARBA" id="ARBA00022989"/>
    </source>
</evidence>
<dbReference type="GO" id="GO:0005886">
    <property type="term" value="C:plasma membrane"/>
    <property type="evidence" value="ECO:0007669"/>
    <property type="project" value="UniProtKB-SubCell"/>
</dbReference>
<reference evidence="11" key="1">
    <citation type="submission" date="2021-07" db="EMBL/GenBank/DDBJ databases">
        <title>Roseobacter insulae sp. nov., isolated from a tidal flat.</title>
        <authorList>
            <person name="Park S."/>
            <person name="Yoon J.-H."/>
        </authorList>
    </citation>
    <scope>NUCLEOTIDE SEQUENCE</scope>
    <source>
        <strain evidence="11">YSTF-M11</strain>
    </source>
</reference>
<evidence type="ECO:0000256" key="5">
    <source>
        <dbReference type="ARBA" id="ARBA00022692"/>
    </source>
</evidence>
<evidence type="ECO:0000256" key="7">
    <source>
        <dbReference type="ARBA" id="ARBA00023136"/>
    </source>
</evidence>
<feature type="transmembrane region" description="Helical" evidence="9">
    <location>
        <begin position="145"/>
        <end position="166"/>
    </location>
</feature>
<evidence type="ECO:0000256" key="3">
    <source>
        <dbReference type="ARBA" id="ARBA00022475"/>
    </source>
</evidence>
<evidence type="ECO:0000256" key="8">
    <source>
        <dbReference type="ARBA" id="ARBA00038436"/>
    </source>
</evidence>
<dbReference type="PANTHER" id="PTHR35011">
    <property type="entry name" value="2,3-DIKETO-L-GULONATE TRAP TRANSPORTER SMALL PERMEASE PROTEIN YIAM"/>
    <property type="match status" value="1"/>
</dbReference>
<keyword evidence="6 9" id="KW-1133">Transmembrane helix</keyword>
<feature type="transmembrane region" description="Helical" evidence="9">
    <location>
        <begin position="16"/>
        <end position="41"/>
    </location>
</feature>
<feature type="transmembrane region" description="Helical" evidence="9">
    <location>
        <begin position="47"/>
        <end position="68"/>
    </location>
</feature>
<evidence type="ECO:0000313" key="12">
    <source>
        <dbReference type="Proteomes" id="UP001138661"/>
    </source>
</evidence>
<proteinExistence type="inferred from homology"/>
<organism evidence="11 12">
    <name type="scientific">Roseobacter insulae</name>
    <dbReference type="NCBI Taxonomy" id="2859783"/>
    <lineage>
        <taxon>Bacteria</taxon>
        <taxon>Pseudomonadati</taxon>
        <taxon>Pseudomonadota</taxon>
        <taxon>Alphaproteobacteria</taxon>
        <taxon>Rhodobacterales</taxon>
        <taxon>Roseobacteraceae</taxon>
        <taxon>Roseobacter</taxon>
    </lineage>
</organism>
<accession>A0A9X1FUS9</accession>
<protein>
    <recommendedName>
        <fullName evidence="9">TRAP transporter small permease protein</fullName>
    </recommendedName>
</protein>
<dbReference type="Proteomes" id="UP001138661">
    <property type="component" value="Unassembled WGS sequence"/>
</dbReference>
<feature type="domain" description="Tripartite ATP-independent periplasmic transporters DctQ component" evidence="10">
    <location>
        <begin position="27"/>
        <end position="168"/>
    </location>
</feature>
<evidence type="ECO:0000256" key="4">
    <source>
        <dbReference type="ARBA" id="ARBA00022519"/>
    </source>
</evidence>
<dbReference type="GO" id="GO:0022857">
    <property type="term" value="F:transmembrane transporter activity"/>
    <property type="evidence" value="ECO:0007669"/>
    <property type="project" value="UniProtKB-UniRule"/>
</dbReference>
<keyword evidence="5 9" id="KW-0812">Transmembrane</keyword>
<comment type="function">
    <text evidence="9">Part of the tripartite ATP-independent periplasmic (TRAP) transport system.</text>
</comment>
<keyword evidence="4 9" id="KW-0997">Cell inner membrane</keyword>
<comment type="caution">
    <text evidence="11">The sequence shown here is derived from an EMBL/GenBank/DDBJ whole genome shotgun (WGS) entry which is preliminary data.</text>
</comment>
<sequence>MLAALRVFDTAVRKTLTAFCAVLLLMMVAFTVYSVVMRYVFENPPVWGDLLTVLSNIWLVFFALALTVRDKDHIALDLVYSYLPLKASFAIQQFWSLVICGLGVVMIIYGLEAVATMGGKYWEMWYFAWEDGRLVFKPNYMPKKYAVSIVPISGVLVSLAALASIAEDSLRWQAGTYRPDGHPGDLDNPADR</sequence>
<evidence type="ECO:0000256" key="9">
    <source>
        <dbReference type="RuleBase" id="RU369079"/>
    </source>
</evidence>
<evidence type="ECO:0000256" key="1">
    <source>
        <dbReference type="ARBA" id="ARBA00004429"/>
    </source>
</evidence>
<comment type="subunit">
    <text evidence="9">The complex comprises the extracytoplasmic solute receptor protein and the two transmembrane proteins.</text>
</comment>
<feature type="transmembrane region" description="Helical" evidence="9">
    <location>
        <begin position="89"/>
        <end position="111"/>
    </location>
</feature>
<dbReference type="GO" id="GO:0015740">
    <property type="term" value="P:C4-dicarboxylate transport"/>
    <property type="evidence" value="ECO:0007669"/>
    <property type="project" value="TreeGrafter"/>
</dbReference>
<dbReference type="AlphaFoldDB" id="A0A9X1FUS9"/>
<comment type="subcellular location">
    <subcellularLocation>
        <location evidence="1 9">Cell inner membrane</location>
        <topology evidence="1 9">Multi-pass membrane protein</topology>
    </subcellularLocation>
</comment>
<dbReference type="EMBL" id="JAHXDN010000002">
    <property type="protein sequence ID" value="MBW4707966.1"/>
    <property type="molecule type" value="Genomic_DNA"/>
</dbReference>
<gene>
    <name evidence="11" type="ORF">KX928_09220</name>
</gene>
<evidence type="ECO:0000313" key="11">
    <source>
        <dbReference type="EMBL" id="MBW4707966.1"/>
    </source>
</evidence>